<dbReference type="Gene3D" id="1.10.10.760">
    <property type="entry name" value="E-set domains of sugar-utilizing enzymes"/>
    <property type="match status" value="1"/>
</dbReference>
<dbReference type="EC" id="3.2.1.141" evidence="4 13"/>
<dbReference type="PIRSF" id="PIRSF006337">
    <property type="entry name" value="Trehalose_TreZ"/>
    <property type="match status" value="1"/>
</dbReference>
<dbReference type="RefSeq" id="WP_350242863.1">
    <property type="nucleotide sequence ID" value="NZ_CP158299.1"/>
</dbReference>
<dbReference type="Gene3D" id="3.20.20.80">
    <property type="entry name" value="Glycosidases"/>
    <property type="match status" value="1"/>
</dbReference>
<dbReference type="CDD" id="cd02853">
    <property type="entry name" value="E_set_MTHase_like_N"/>
    <property type="match status" value="1"/>
</dbReference>
<evidence type="ECO:0000313" key="18">
    <source>
        <dbReference type="EMBL" id="XBV84826.1"/>
    </source>
</evidence>
<sequence length="587" mass="66591">MTTDTNTAPLLGAELTPEGTYFRVWSTRAREVAVCLNGQLHPLEPLTPGDSRFQTLLEAPAGSRYHFVLDGVKTPDPYARFLPEGVHADAEVIDPERYIWQHEGWSGLDLQECVFYELHVGTFTPEGTYEAALQKLPYLRELGVTAVELMPLAAFPGERGWGYDGVALFAPYAPYGRPEDLKAFVDAAHGLGLAVFLDVVYNHFGPDGNYLTRYSPEYFTDRFHTPWGNGLDYHEEHMRRLITLNARMWLTEYRFDGLRLDATQEIQDDSERHILRELADAVHALGGHHLMVAEDYRNLPELVTEMHLDAIWVDDFHHTVRVTLTGETDGYYGPFERGAAALAHVLQRGWVYEGQNWPLRDEPRGKPADALEASSFVYFIQNHDQIGNRPKGDRLSHHPQVTPQAYRAASMLLLFLPMTPLLFQGQEWAASTPFQFFTDHHGELGALVSEGRRQEFGHFEGFDDSVPDPQDEATFRNSKLRWDEQEQGDHAATLTLYRELLELRRSDSVLMDARRDRLEAGHDGDVLWVRRQDDAGERLLLWNLGEPRALDDLKLPSPLPPRVILHSEGGTPDGLLHTHHAVLRGNA</sequence>
<gene>
    <name evidence="18" type="primary">treZ</name>
    <name evidence="18" type="ORF">ABOD76_15460</name>
</gene>
<dbReference type="InterPro" id="IPR013783">
    <property type="entry name" value="Ig-like_fold"/>
</dbReference>
<evidence type="ECO:0000256" key="15">
    <source>
        <dbReference type="PIRSR" id="PIRSR006337-1"/>
    </source>
</evidence>
<accession>A0AAU7U8L5</accession>
<evidence type="ECO:0000256" key="1">
    <source>
        <dbReference type="ARBA" id="ARBA00004496"/>
    </source>
</evidence>
<dbReference type="NCBIfam" id="TIGR02402">
    <property type="entry name" value="trehalose_TreZ"/>
    <property type="match status" value="1"/>
</dbReference>
<dbReference type="Pfam" id="PF11941">
    <property type="entry name" value="DUF3459"/>
    <property type="match status" value="1"/>
</dbReference>
<dbReference type="SUPFAM" id="SSF51011">
    <property type="entry name" value="Glycosyl hydrolase domain"/>
    <property type="match status" value="1"/>
</dbReference>
<dbReference type="AlphaFoldDB" id="A0AAU7U8L5"/>
<evidence type="ECO:0000256" key="8">
    <source>
        <dbReference type="ARBA" id="ARBA00023277"/>
    </source>
</evidence>
<dbReference type="InterPro" id="IPR006047">
    <property type="entry name" value="GH13_cat_dom"/>
</dbReference>
<evidence type="ECO:0000256" key="12">
    <source>
        <dbReference type="ARBA" id="ARBA00034013"/>
    </source>
</evidence>
<evidence type="ECO:0000256" key="16">
    <source>
        <dbReference type="PIRSR" id="PIRSR006337-3"/>
    </source>
</evidence>
<keyword evidence="9 14" id="KW-0326">Glycosidase</keyword>
<dbReference type="InterPro" id="IPR014756">
    <property type="entry name" value="Ig_E-set"/>
</dbReference>
<organism evidence="18">
    <name type="scientific">Deinococcus sonorensis KR-87</name>
    <dbReference type="NCBI Taxonomy" id="694439"/>
    <lineage>
        <taxon>Bacteria</taxon>
        <taxon>Thermotogati</taxon>
        <taxon>Deinococcota</taxon>
        <taxon>Deinococci</taxon>
        <taxon>Deinococcales</taxon>
        <taxon>Deinococcaceae</taxon>
        <taxon>Deinococcus</taxon>
    </lineage>
</organism>
<dbReference type="SUPFAM" id="SSF81296">
    <property type="entry name" value="E set domains"/>
    <property type="match status" value="1"/>
</dbReference>
<dbReference type="CDD" id="cd11325">
    <property type="entry name" value="AmyAc_GTHase"/>
    <property type="match status" value="1"/>
</dbReference>
<feature type="active site" description="Proton donor" evidence="15">
    <location>
        <position position="294"/>
    </location>
</feature>
<evidence type="ECO:0000256" key="2">
    <source>
        <dbReference type="ARBA" id="ARBA00005199"/>
    </source>
</evidence>
<keyword evidence="8" id="KW-0119">Carbohydrate metabolism</keyword>
<dbReference type="InterPro" id="IPR017853">
    <property type="entry name" value="GH"/>
</dbReference>
<dbReference type="Gene3D" id="2.60.40.1180">
    <property type="entry name" value="Golgi alpha-mannosidase II"/>
    <property type="match status" value="1"/>
</dbReference>
<evidence type="ECO:0000256" key="11">
    <source>
        <dbReference type="ARBA" id="ARBA00033284"/>
    </source>
</evidence>
<evidence type="ECO:0000256" key="3">
    <source>
        <dbReference type="ARBA" id="ARBA00008061"/>
    </source>
</evidence>
<comment type="catalytic activity">
    <reaction evidence="12 14">
        <text>hydrolysis of (1-&gt;4)-alpha-D-glucosidic linkage in 4-alpha-D-[(1-&gt;4)-alpha-D-glucanosyl]n trehalose to yield trehalose and (1-&gt;4)-alpha-D-glucan.</text>
        <dbReference type="EC" id="3.2.1.141"/>
    </reaction>
</comment>
<proteinExistence type="inferred from homology"/>
<feature type="active site" description="Nucleophile" evidence="15">
    <location>
        <position position="261"/>
    </location>
</feature>
<evidence type="ECO:0000256" key="13">
    <source>
        <dbReference type="NCBIfam" id="TIGR02402"/>
    </source>
</evidence>
<evidence type="ECO:0000256" key="5">
    <source>
        <dbReference type="ARBA" id="ARBA00015938"/>
    </source>
</evidence>
<dbReference type="PANTHER" id="PTHR43651:SF11">
    <property type="entry name" value="MALTO-OLIGOSYLTREHALOSE TREHALOHYDROLASE"/>
    <property type="match status" value="1"/>
</dbReference>
<evidence type="ECO:0000256" key="6">
    <source>
        <dbReference type="ARBA" id="ARBA00022490"/>
    </source>
</evidence>
<name>A0AAU7U8L5_9DEIO</name>
<comment type="subcellular location">
    <subcellularLocation>
        <location evidence="1 15">Cytoplasm</location>
    </subcellularLocation>
</comment>
<dbReference type="GO" id="GO:0005737">
    <property type="term" value="C:cytoplasm"/>
    <property type="evidence" value="ECO:0007669"/>
    <property type="project" value="UniProtKB-SubCell"/>
</dbReference>
<dbReference type="Pfam" id="PF00128">
    <property type="entry name" value="Alpha-amylase"/>
    <property type="match status" value="1"/>
</dbReference>
<evidence type="ECO:0000256" key="4">
    <source>
        <dbReference type="ARBA" id="ARBA00012268"/>
    </source>
</evidence>
<dbReference type="Gene3D" id="2.60.40.10">
    <property type="entry name" value="Immunoglobulins"/>
    <property type="match status" value="1"/>
</dbReference>
<evidence type="ECO:0000256" key="10">
    <source>
        <dbReference type="ARBA" id="ARBA00032057"/>
    </source>
</evidence>
<feature type="domain" description="Glycosyl hydrolase family 13 catalytic" evidence="17">
    <location>
        <begin position="117"/>
        <end position="452"/>
    </location>
</feature>
<protein>
    <recommendedName>
        <fullName evidence="5 13">Malto-oligosyltrehalose trehalohydrolase</fullName>
        <shortName evidence="14">MTHase</shortName>
        <ecNumber evidence="4 13">3.2.1.141</ecNumber>
    </recommendedName>
    <alternativeName>
        <fullName evidence="11 14">4-alpha-D-((1-&gt;4)-alpha-D-glucano)trehalose trehalohydrolase</fullName>
    </alternativeName>
    <alternativeName>
        <fullName evidence="10 14">Maltooligosyl trehalose trehalohydrolase</fullName>
    </alternativeName>
</protein>
<dbReference type="KEGG" id="dsc:ABOD76_15460"/>
<dbReference type="GO" id="GO:0033942">
    <property type="term" value="F:4-alpha-D-(1-&gt;4)-alpha-D-glucanotrehalose trehalohydrolase activity"/>
    <property type="evidence" value="ECO:0007669"/>
    <property type="project" value="UniProtKB-EC"/>
</dbReference>
<evidence type="ECO:0000256" key="9">
    <source>
        <dbReference type="ARBA" id="ARBA00023295"/>
    </source>
</evidence>
<evidence type="ECO:0000256" key="14">
    <source>
        <dbReference type="PIRNR" id="PIRNR006337"/>
    </source>
</evidence>
<evidence type="ECO:0000259" key="17">
    <source>
        <dbReference type="SMART" id="SM00642"/>
    </source>
</evidence>
<comment type="pathway">
    <text evidence="2 14">Glycan biosynthesis; trehalose biosynthesis.</text>
</comment>
<dbReference type="SMART" id="SM00642">
    <property type="entry name" value="Aamy"/>
    <property type="match status" value="1"/>
</dbReference>
<evidence type="ECO:0000256" key="7">
    <source>
        <dbReference type="ARBA" id="ARBA00022801"/>
    </source>
</evidence>
<dbReference type="SUPFAM" id="SSF51445">
    <property type="entry name" value="(Trans)glycosidases"/>
    <property type="match status" value="1"/>
</dbReference>
<dbReference type="InterPro" id="IPR022567">
    <property type="entry name" value="DUF3459"/>
</dbReference>
<comment type="similarity">
    <text evidence="3 14">Belongs to the glycosyl hydrolase 13 family.</text>
</comment>
<dbReference type="PANTHER" id="PTHR43651">
    <property type="entry name" value="1,4-ALPHA-GLUCAN-BRANCHING ENZYME"/>
    <property type="match status" value="1"/>
</dbReference>
<reference evidence="18" key="1">
    <citation type="submission" date="2024-06" db="EMBL/GenBank/DDBJ databases">
        <title>Draft Genome Sequence of Deinococcus sonorensis Type Strain KR-87, a Biofilm Producing Representative of the Genus Deinococcus.</title>
        <authorList>
            <person name="Boren L.S."/>
            <person name="Grosso R.A."/>
            <person name="Hugenberg-Cox A.N."/>
            <person name="Hill J.T.E."/>
            <person name="Albert C.M."/>
            <person name="Tuohy J.M."/>
        </authorList>
    </citation>
    <scope>NUCLEOTIDE SEQUENCE</scope>
    <source>
        <strain evidence="18">KR-87</strain>
    </source>
</reference>
<feature type="site" description="Transition state stabilizer" evidence="16">
    <location>
        <position position="384"/>
    </location>
</feature>
<dbReference type="InterPro" id="IPR012768">
    <property type="entry name" value="Trehalose_TreZ"/>
</dbReference>
<dbReference type="InterPro" id="IPR013780">
    <property type="entry name" value="Glyco_hydro_b"/>
</dbReference>
<dbReference type="GO" id="GO:0005992">
    <property type="term" value="P:trehalose biosynthetic process"/>
    <property type="evidence" value="ECO:0007669"/>
    <property type="project" value="UniProtKB-UniRule"/>
</dbReference>
<dbReference type="EMBL" id="CP158299">
    <property type="protein sequence ID" value="XBV84826.1"/>
    <property type="molecule type" value="Genomic_DNA"/>
</dbReference>
<keyword evidence="7 14" id="KW-0378">Hydrolase</keyword>
<keyword evidence="6" id="KW-0963">Cytoplasm</keyword>
<dbReference type="InterPro" id="IPR044901">
    <property type="entry name" value="Trehalose_TreZ_E-set_sf"/>
</dbReference>